<evidence type="ECO:0000313" key="2">
    <source>
        <dbReference type="EMBL" id="NMF62934.1"/>
    </source>
</evidence>
<feature type="domain" description="AB hydrolase-1" evidence="1">
    <location>
        <begin position="33"/>
        <end position="255"/>
    </location>
</feature>
<keyword evidence="3" id="KW-1185">Reference proteome</keyword>
<gene>
    <name evidence="2" type="ORF">DP115_09160</name>
</gene>
<evidence type="ECO:0000259" key="1">
    <source>
        <dbReference type="Pfam" id="PF00561"/>
    </source>
</evidence>
<dbReference type="SUPFAM" id="SSF53474">
    <property type="entry name" value="alpha/beta-Hydrolases"/>
    <property type="match status" value="1"/>
</dbReference>
<keyword evidence="2" id="KW-0378">Hydrolase</keyword>
<accession>A0ABX1M7X5</accession>
<reference evidence="2 3" key="1">
    <citation type="submission" date="2018-06" db="EMBL/GenBank/DDBJ databases">
        <title>Comparative genomics of Brasilonema spp. strains.</title>
        <authorList>
            <person name="Alvarenga D.O."/>
            <person name="Fiore M.F."/>
            <person name="Varani A.M."/>
        </authorList>
    </citation>
    <scope>NUCLEOTIDE SEQUENCE [LARGE SCALE GENOMIC DNA]</scope>
    <source>
        <strain evidence="2 3">UFV-OR1</strain>
    </source>
</reference>
<dbReference type="PANTHER" id="PTHR43798">
    <property type="entry name" value="MONOACYLGLYCEROL LIPASE"/>
    <property type="match status" value="1"/>
</dbReference>
<dbReference type="Gene3D" id="3.40.50.1820">
    <property type="entry name" value="alpha/beta hydrolase"/>
    <property type="match status" value="1"/>
</dbReference>
<dbReference type="RefSeq" id="WP_169264534.1">
    <property type="nucleotide sequence ID" value="NZ_QMEC01000026.1"/>
</dbReference>
<dbReference type="InterPro" id="IPR000073">
    <property type="entry name" value="AB_hydrolase_1"/>
</dbReference>
<dbReference type="Proteomes" id="UP000762253">
    <property type="component" value="Unassembled WGS sequence"/>
</dbReference>
<protein>
    <submittedName>
        <fullName evidence="2">Alpha/beta hydrolase</fullName>
    </submittedName>
</protein>
<dbReference type="InterPro" id="IPR050266">
    <property type="entry name" value="AB_hydrolase_sf"/>
</dbReference>
<name>A0ABX1M7X5_9CYAN</name>
<dbReference type="Pfam" id="PF00561">
    <property type="entry name" value="Abhydrolase_1"/>
    <property type="match status" value="1"/>
</dbReference>
<dbReference type="GO" id="GO:0016787">
    <property type="term" value="F:hydrolase activity"/>
    <property type="evidence" value="ECO:0007669"/>
    <property type="project" value="UniProtKB-KW"/>
</dbReference>
<dbReference type="EMBL" id="QMEC01000026">
    <property type="protein sequence ID" value="NMF62934.1"/>
    <property type="molecule type" value="Genomic_DNA"/>
</dbReference>
<proteinExistence type="predicted"/>
<comment type="caution">
    <text evidence="2">The sequence shown here is derived from an EMBL/GenBank/DDBJ whole genome shotgun (WGS) entry which is preliminary data.</text>
</comment>
<sequence>MTNDSFQDALAGSTIHLRRGVNLQVCHNSGRTPAIVFLHGGTGNRFNFRSQYEFAQSQGWEVLVYDLAGHGQSSPYPRYSIGRHCRDLQRLLYKLGISSPVLCCHSYGVPIGLEFAQHNCVSGFIAIAGGTHNLAPWWEIPLMKLMAWGGRYLYSLPGVQAISNFFSTSYRHSVMERFFAECPTPTDFQSYKALEIFWGYNFFTRHLLPQNLHIPALIITASLDPMFTHQMGNDLARHFVNGTHLHVTNAGHLVMAECPELINSTILKYLIGINTQTPLSSQISSL</sequence>
<dbReference type="InterPro" id="IPR029058">
    <property type="entry name" value="AB_hydrolase_fold"/>
</dbReference>
<evidence type="ECO:0000313" key="3">
    <source>
        <dbReference type="Proteomes" id="UP000762253"/>
    </source>
</evidence>
<organism evidence="2 3">
    <name type="scientific">Brasilonema octagenarum UFV-OR1</name>
    <dbReference type="NCBI Taxonomy" id="417115"/>
    <lineage>
        <taxon>Bacteria</taxon>
        <taxon>Bacillati</taxon>
        <taxon>Cyanobacteriota</taxon>
        <taxon>Cyanophyceae</taxon>
        <taxon>Nostocales</taxon>
        <taxon>Scytonemataceae</taxon>
        <taxon>Brasilonema</taxon>
        <taxon>Octagenarum group</taxon>
    </lineage>
</organism>
<dbReference type="PANTHER" id="PTHR43798:SF33">
    <property type="entry name" value="HYDROLASE, PUTATIVE (AFU_ORTHOLOGUE AFUA_2G14860)-RELATED"/>
    <property type="match status" value="1"/>
</dbReference>